<dbReference type="EMBL" id="CP038267">
    <property type="protein sequence ID" value="QBR93807.1"/>
    <property type="molecule type" value="Genomic_DNA"/>
</dbReference>
<dbReference type="AlphaFoldDB" id="A0A4P7GPS3"/>
<evidence type="ECO:0000313" key="3">
    <source>
        <dbReference type="Proteomes" id="UP000294894"/>
    </source>
</evidence>
<dbReference type="RefSeq" id="WP_135079594.1">
    <property type="nucleotide sequence ID" value="NZ_CP038267.1"/>
</dbReference>
<reference evidence="2 3" key="1">
    <citation type="submission" date="2019-03" db="EMBL/GenBank/DDBJ databases">
        <title>Three New Species of Nocardioides, Nocardioides euryhalodurans sp. nov., Nocardioides seonyuensis sp. nov. and Nocardioides eburneoflavus sp. nov., Iolated from Soil.</title>
        <authorList>
            <person name="Roh S.G."/>
            <person name="Lee C."/>
            <person name="Kim M.-K."/>
            <person name="Kim S.B."/>
        </authorList>
    </citation>
    <scope>NUCLEOTIDE SEQUENCE [LARGE SCALE GENOMIC DNA]</scope>
    <source>
        <strain evidence="2 3">MMS17-SY117</strain>
    </source>
</reference>
<dbReference type="KEGG" id="noy:EXE57_17125"/>
<feature type="region of interest" description="Disordered" evidence="1">
    <location>
        <begin position="63"/>
        <end position="89"/>
    </location>
</feature>
<evidence type="ECO:0000313" key="2">
    <source>
        <dbReference type="EMBL" id="QBR93807.1"/>
    </source>
</evidence>
<protein>
    <submittedName>
        <fullName evidence="2">Uncharacterized protein</fullName>
    </submittedName>
</protein>
<name>A0A4P7GPS3_9ACTN</name>
<keyword evidence="3" id="KW-1185">Reference proteome</keyword>
<gene>
    <name evidence="2" type="ORF">EXE57_17125</name>
</gene>
<organism evidence="2 3">
    <name type="scientific">Nocardioides euryhalodurans</name>
    <dbReference type="NCBI Taxonomy" id="2518370"/>
    <lineage>
        <taxon>Bacteria</taxon>
        <taxon>Bacillati</taxon>
        <taxon>Actinomycetota</taxon>
        <taxon>Actinomycetes</taxon>
        <taxon>Propionibacteriales</taxon>
        <taxon>Nocardioidaceae</taxon>
        <taxon>Nocardioides</taxon>
    </lineage>
</organism>
<evidence type="ECO:0000256" key="1">
    <source>
        <dbReference type="SAM" id="MobiDB-lite"/>
    </source>
</evidence>
<feature type="region of interest" description="Disordered" evidence="1">
    <location>
        <begin position="29"/>
        <end position="51"/>
    </location>
</feature>
<dbReference type="Proteomes" id="UP000294894">
    <property type="component" value="Chromosome"/>
</dbReference>
<sequence length="89" mass="9405">MVETTVTARLLGVRVLRRDGVVLLAPAGLEPRGRPLEPPPPAPVVGTGAGGGLERAQRLLRANDTRLRSLGPARSSSSDDDDDPETPTW</sequence>
<accession>A0A4P7GPS3</accession>
<proteinExistence type="predicted"/>
<feature type="compositionally biased region" description="Acidic residues" evidence="1">
    <location>
        <begin position="78"/>
        <end position="89"/>
    </location>
</feature>